<dbReference type="OrthoDB" id="3483646at2"/>
<accession>A0A378X542</accession>
<name>A0A378X542_9NOCA</name>
<sequence length="138" mass="15134">MLFRIGRAHVSRGQRGQVLVQIFLNTTAPGAGFQPRHVLSLAYTYHELAVGVTPLNGAADAFDKPVLDRVFLLFNGIHTDRHSRDYFAAGNRSLSPGDVVAIDGRCYACTDTAWQALHAPLHTRVLTAEGRPPSRLRS</sequence>
<evidence type="ECO:0000313" key="1">
    <source>
        <dbReference type="EMBL" id="SUA48730.1"/>
    </source>
</evidence>
<dbReference type="AlphaFoldDB" id="A0A378X542"/>
<organism evidence="1 2">
    <name type="scientific">Nocardia africana</name>
    <dbReference type="NCBI Taxonomy" id="134964"/>
    <lineage>
        <taxon>Bacteria</taxon>
        <taxon>Bacillati</taxon>
        <taxon>Actinomycetota</taxon>
        <taxon>Actinomycetes</taxon>
        <taxon>Mycobacteriales</taxon>
        <taxon>Nocardiaceae</taxon>
        <taxon>Nocardia</taxon>
    </lineage>
</organism>
<reference evidence="1 2" key="1">
    <citation type="submission" date="2018-06" db="EMBL/GenBank/DDBJ databases">
        <authorList>
            <consortium name="Pathogen Informatics"/>
            <person name="Doyle S."/>
        </authorList>
    </citation>
    <scope>NUCLEOTIDE SEQUENCE [LARGE SCALE GENOMIC DNA]</scope>
    <source>
        <strain evidence="1 2">NCTC13184</strain>
    </source>
</reference>
<dbReference type="Proteomes" id="UP000255082">
    <property type="component" value="Unassembled WGS sequence"/>
</dbReference>
<proteinExistence type="predicted"/>
<gene>
    <name evidence="1" type="ORF">NCTC13184_07285</name>
</gene>
<evidence type="ECO:0000313" key="2">
    <source>
        <dbReference type="Proteomes" id="UP000255082"/>
    </source>
</evidence>
<dbReference type="RefSeq" id="WP_062969082.1">
    <property type="nucleotide sequence ID" value="NZ_JAJFOE010000002.1"/>
</dbReference>
<protein>
    <submittedName>
        <fullName evidence="1">Uncharacterized protein</fullName>
    </submittedName>
</protein>
<dbReference type="EMBL" id="UGRU01000001">
    <property type="protein sequence ID" value="SUA48730.1"/>
    <property type="molecule type" value="Genomic_DNA"/>
</dbReference>